<keyword evidence="4 6" id="KW-0472">Membrane</keyword>
<feature type="transmembrane region" description="Helical" evidence="6">
    <location>
        <begin position="12"/>
        <end position="35"/>
    </location>
</feature>
<organism evidence="8 9">
    <name type="scientific">Chromohalobacter marismortui</name>
    <dbReference type="NCBI Taxonomy" id="42055"/>
    <lineage>
        <taxon>Bacteria</taxon>
        <taxon>Pseudomonadati</taxon>
        <taxon>Pseudomonadota</taxon>
        <taxon>Gammaproteobacteria</taxon>
        <taxon>Oceanospirillales</taxon>
        <taxon>Halomonadaceae</taxon>
        <taxon>Chromohalobacter</taxon>
    </lineage>
</organism>
<feature type="compositionally biased region" description="Polar residues" evidence="5">
    <location>
        <begin position="242"/>
        <end position="256"/>
    </location>
</feature>
<keyword evidence="2 6" id="KW-0812">Transmembrane</keyword>
<evidence type="ECO:0000256" key="2">
    <source>
        <dbReference type="ARBA" id="ARBA00022692"/>
    </source>
</evidence>
<evidence type="ECO:0000313" key="9">
    <source>
        <dbReference type="Proteomes" id="UP000295380"/>
    </source>
</evidence>
<dbReference type="GO" id="GO:0097347">
    <property type="term" value="C:TAM protein secretion complex"/>
    <property type="evidence" value="ECO:0007669"/>
    <property type="project" value="TreeGrafter"/>
</dbReference>
<dbReference type="Pfam" id="PF04357">
    <property type="entry name" value="TamB"/>
    <property type="match status" value="1"/>
</dbReference>
<evidence type="ECO:0000256" key="5">
    <source>
        <dbReference type="SAM" id="MobiDB-lite"/>
    </source>
</evidence>
<keyword evidence="3 6" id="KW-1133">Transmembrane helix</keyword>
<dbReference type="GO" id="GO:0005886">
    <property type="term" value="C:plasma membrane"/>
    <property type="evidence" value="ECO:0007669"/>
    <property type="project" value="InterPro"/>
</dbReference>
<dbReference type="PANTHER" id="PTHR36985:SF1">
    <property type="entry name" value="TRANSLOCATION AND ASSEMBLY MODULE SUBUNIT TAMB"/>
    <property type="match status" value="1"/>
</dbReference>
<dbReference type="InterPro" id="IPR007452">
    <property type="entry name" value="TamB_C"/>
</dbReference>
<evidence type="ECO:0000256" key="6">
    <source>
        <dbReference type="SAM" id="Phobius"/>
    </source>
</evidence>
<evidence type="ECO:0000313" key="8">
    <source>
        <dbReference type="EMBL" id="TDU22677.1"/>
    </source>
</evidence>
<evidence type="ECO:0000256" key="4">
    <source>
        <dbReference type="ARBA" id="ARBA00023136"/>
    </source>
</evidence>
<comment type="subcellular location">
    <subcellularLocation>
        <location evidence="1">Membrane</location>
        <topology evidence="1">Single-pass membrane protein</topology>
    </subcellularLocation>
</comment>
<dbReference type="PANTHER" id="PTHR36985">
    <property type="entry name" value="TRANSLOCATION AND ASSEMBLY MODULE SUBUNIT TAMB"/>
    <property type="match status" value="1"/>
</dbReference>
<evidence type="ECO:0000256" key="3">
    <source>
        <dbReference type="ARBA" id="ARBA00022989"/>
    </source>
</evidence>
<evidence type="ECO:0000256" key="1">
    <source>
        <dbReference type="ARBA" id="ARBA00004167"/>
    </source>
</evidence>
<keyword evidence="9" id="KW-1185">Reference proteome</keyword>
<name>A0A4R7NPH9_9GAMM</name>
<feature type="region of interest" description="Disordered" evidence="5">
    <location>
        <begin position="214"/>
        <end position="256"/>
    </location>
</feature>
<proteinExistence type="predicted"/>
<gene>
    <name evidence="8" type="ORF">C8E00_10337</name>
</gene>
<protein>
    <submittedName>
        <fullName evidence="8">Autotransporter secretion inner membrane protein TamB</fullName>
    </submittedName>
</protein>
<reference evidence="8 9" key="1">
    <citation type="submission" date="2019-03" db="EMBL/GenBank/DDBJ databases">
        <title>Genomic Encyclopedia of Type Strains, Phase IV (KMG-IV): sequencing the most valuable type-strain genomes for metagenomic binning, comparative biology and taxonomic classification.</title>
        <authorList>
            <person name="Goeker M."/>
        </authorList>
    </citation>
    <scope>NUCLEOTIDE SEQUENCE [LARGE SCALE GENOMIC DNA]</scope>
    <source>
        <strain evidence="8 9">DSM 6770</strain>
    </source>
</reference>
<dbReference type="GO" id="GO:0009306">
    <property type="term" value="P:protein secretion"/>
    <property type="evidence" value="ECO:0007669"/>
    <property type="project" value="InterPro"/>
</dbReference>
<accession>A0A4R7NPH9</accession>
<sequence>MASALLHRAGILIRALIYVPLWLLGLVMMLLGVALSPWGTEWLADQGQARGWYEVDEVTGAPLDTLTLRGLHLDIGTLTLDIDRLHLSWADDCLLDGKLCLQGLQVKGAHIALASSDVSESQADASSGSGGMPALWFPFPIEIRALALEDVRVDLGDGTQLQWKKFTTGARIAGNELTLLPTHLAGAALSLPMSEGQRLTQEMASPAIPAGTIDAASQASRSRPGASAEGLANDGSAVTGETPASPTETPGANNRLTLPEIDVPLDIRAPSVVVTDFELQGATPYHIQRASLALSAHDSQVAIHRLHVRSDDGEAELALKATLSGDYPLRGSLQTHIARTPLAGQRLSLTLAGSLADLALELDASGPVTADLEATLDALAPERPFSLSLTARDIVWPLSGMGELSSLASFKPGVLAASQRLTRPPAMYRLDTLDLDAEGSLDSYRVALDLAVRGQGLPASHLTLEGHGDRTRFAWSPLTLNAEGGTLTGRGHVDWSSALAVESDLQLDKLPVGAFTDVVDGTLNGKARIGFNMTPQGWQLRIPQLAIDGTLQDRALRLNAKLQGNSQMQWMIDQLDLRQGDNRITAEGQIGKRLSLQARIEAPQLATLWPGLGGALQGELDAQGALASPRIDLTLSGDALHYRTQQLQSLSLTAHSEGLEDPRVDAQVSLAGLEAGGQRVDTLAATLEGRLSQHMLDIQAELGAGMPVSRAALTLEGGYQRTTQHYQGVLAPLELATEYGDFSLDDRLSINADLAASQVILSPFCLVREQGGRVCLTERARLSAAKGEIALALRDMPMALFADRLPPGWRLGGDTQGDAVLRWRHAGQFWSAKGQLNSQLTVTGEDANGNPWHLPDSRLSLRFDATPTRADMQLTLDQGDAGQLDLTLGIDEPLGEGALEGRLRVDDIAFSPYRPLVEGLTELHGVLNGDVTLGGTIRTPDVQGRLVVDEVSIRGAATPVAITDARLALDLTGQGGRVDGFVAGEQGRLNLGGEVDWQDPTAWRAHLEIEGQTDPLRVDLPQFGRLRVAPDLSLDASPDLLRVRGDVRIPWGRLEVGQIPPSAVAPSSDEVIITREEDAARQQAEASGKQGEATAQALSEAGMALDVRITLDLGPDITLEAYGLETQLEGELEVRQESGPVQLFGNVRLIDGSYTAFGQDLLIRQGQILFSGPASQPRLQFEAIRNPDTIEDDVTAGLRVTGPAQNPQLSIFSEPAMPESRALSYLLRGRAPGEGGGDGALTSALIGLSLSQSGRAVGQLGQAFGVDDLSLDTAGAGEDSQVVVSGYVFDDLKVSYGVGIFSPIAELTLRYRLIQNLYLEAVSGAAQALDVIYTFSLGRSSASP</sequence>
<feature type="domain" description="Translocation and assembly module TamB C-terminal" evidence="7">
    <location>
        <begin position="984"/>
        <end position="1335"/>
    </location>
</feature>
<dbReference type="Proteomes" id="UP000295380">
    <property type="component" value="Unassembled WGS sequence"/>
</dbReference>
<dbReference type="EMBL" id="SOBR01000003">
    <property type="protein sequence ID" value="TDU22677.1"/>
    <property type="molecule type" value="Genomic_DNA"/>
</dbReference>
<evidence type="ECO:0000259" key="7">
    <source>
        <dbReference type="Pfam" id="PF04357"/>
    </source>
</evidence>
<dbReference type="RefSeq" id="WP_243833131.1">
    <property type="nucleotide sequence ID" value="NZ_SOBR01000003.1"/>
</dbReference>
<comment type="caution">
    <text evidence="8">The sequence shown here is derived from an EMBL/GenBank/DDBJ whole genome shotgun (WGS) entry which is preliminary data.</text>
</comment>